<dbReference type="EMBL" id="JH993832">
    <property type="protein sequence ID" value="ELQ76608.1"/>
    <property type="molecule type" value="Genomic_DNA"/>
</dbReference>
<accession>L7JYR9</accession>
<gene>
    <name evidence="1" type="ORF">THOM_0323</name>
</gene>
<evidence type="ECO:0000313" key="1">
    <source>
        <dbReference type="EMBL" id="ELQ76608.1"/>
    </source>
</evidence>
<dbReference type="Proteomes" id="UP000011185">
    <property type="component" value="Unassembled WGS sequence"/>
</dbReference>
<reference evidence="1 2" key="1">
    <citation type="journal article" date="2012" name="PLoS Pathog.">
        <title>The genome of the obligate intracellular parasite Trachipleistophora hominis: new insights into microsporidian genome dynamics and reductive evolution.</title>
        <authorList>
            <person name="Heinz E."/>
            <person name="Williams T.A."/>
            <person name="Nakjang S."/>
            <person name="Noel C.J."/>
            <person name="Swan D.C."/>
            <person name="Goldberg A.V."/>
            <person name="Harris S.R."/>
            <person name="Weinmaier T."/>
            <person name="Markert S."/>
            <person name="Becher D."/>
            <person name="Bernhardt J."/>
            <person name="Dagan T."/>
            <person name="Hacker C."/>
            <person name="Lucocq J.M."/>
            <person name="Schweder T."/>
            <person name="Rattei T."/>
            <person name="Hall N."/>
            <person name="Hirt R.P."/>
            <person name="Embley T.M."/>
        </authorList>
    </citation>
    <scope>NUCLEOTIDE SEQUENCE [LARGE SCALE GENOMIC DNA]</scope>
</reference>
<protein>
    <submittedName>
        <fullName evidence="1">Uncharacterized protein</fullName>
    </submittedName>
</protein>
<keyword evidence="2" id="KW-1185">Reference proteome</keyword>
<evidence type="ECO:0000313" key="2">
    <source>
        <dbReference type="Proteomes" id="UP000011185"/>
    </source>
</evidence>
<dbReference type="AlphaFoldDB" id="L7JYR9"/>
<dbReference type="HOGENOM" id="CLU_2185771_0_0_1"/>
<name>L7JYR9_TRAHO</name>
<dbReference type="OrthoDB" id="10385361at2759"/>
<dbReference type="OMA" id="FVRINDM"/>
<sequence>MIPLMKKRTSTKYTTHELLHMKRTVDFYVKELSKISTSTDLLRGLLKQRNVSIKICEYALKEIVINGNFFVRINDMHYVNGDMSEVAQVLHLKLNYIGRKVKELLRIRL</sequence>
<dbReference type="InParanoid" id="L7JYR9"/>
<organism evidence="1 2">
    <name type="scientific">Trachipleistophora hominis</name>
    <name type="common">Microsporidian parasite</name>
    <dbReference type="NCBI Taxonomy" id="72359"/>
    <lineage>
        <taxon>Eukaryota</taxon>
        <taxon>Fungi</taxon>
        <taxon>Fungi incertae sedis</taxon>
        <taxon>Microsporidia</taxon>
        <taxon>Pleistophoridae</taxon>
        <taxon>Trachipleistophora</taxon>
    </lineage>
</organism>
<proteinExistence type="predicted"/>
<dbReference type="VEuPathDB" id="MicrosporidiaDB:THOM_0323"/>